<dbReference type="Proteomes" id="UP000018979">
    <property type="component" value="Chromosome I"/>
</dbReference>
<dbReference type="Pfam" id="PF26363">
    <property type="entry name" value="Phospholipase-like"/>
    <property type="match status" value="1"/>
</dbReference>
<dbReference type="EMBL" id="HG326223">
    <property type="protein sequence ID" value="CDG11504.1"/>
    <property type="molecule type" value="Genomic_DNA"/>
</dbReference>
<dbReference type="AlphaFoldDB" id="A0ABC9IFM3"/>
<feature type="domain" description="DUF8093" evidence="1">
    <location>
        <begin position="58"/>
        <end position="199"/>
    </location>
</feature>
<evidence type="ECO:0000313" key="2">
    <source>
        <dbReference type="EMBL" id="CDG11504.1"/>
    </source>
</evidence>
<organism evidence="2 3">
    <name type="scientific">Serratia marcescens subsp. marcescens Db11</name>
    <dbReference type="NCBI Taxonomy" id="273526"/>
    <lineage>
        <taxon>Bacteria</taxon>
        <taxon>Pseudomonadati</taxon>
        <taxon>Pseudomonadota</taxon>
        <taxon>Gammaproteobacteria</taxon>
        <taxon>Enterobacterales</taxon>
        <taxon>Yersiniaceae</taxon>
        <taxon>Serratia</taxon>
    </lineage>
</organism>
<gene>
    <name evidence="2" type="ORF">SMDB11_0927</name>
</gene>
<dbReference type="InterPro" id="IPR058406">
    <property type="entry name" value="DUF8093"/>
</dbReference>
<protein>
    <submittedName>
        <fullName evidence="2">Phospholipase</fullName>
    </submittedName>
</protein>
<evidence type="ECO:0000313" key="3">
    <source>
        <dbReference type="Proteomes" id="UP000018979"/>
    </source>
</evidence>
<name>A0ABC9IFM3_SERMA</name>
<evidence type="ECO:0000259" key="1">
    <source>
        <dbReference type="Pfam" id="PF26362"/>
    </source>
</evidence>
<accession>A0ABC9IFM3</accession>
<dbReference type="KEGG" id="smac:SMDB11_0927"/>
<reference evidence="2 3" key="3">
    <citation type="journal article" date="2014" name="Genome Biol. Evol.">
        <title>Genome evolution and plasticity of Serratia marcescens, an important multidrug-resistant nosocomial pathogen.</title>
        <authorList>
            <person name="Iguchi A."/>
            <person name="Nagaya Y."/>
            <person name="Pradel E."/>
            <person name="Ooka T."/>
            <person name="Ogura Y."/>
            <person name="Katsura K."/>
            <person name="Kurokawa K."/>
            <person name="Oshima K."/>
            <person name="Hattori M."/>
            <person name="Parkhill J."/>
            <person name="Sebaihia M."/>
            <person name="Coulthurst S.J."/>
            <person name="Gotoh N."/>
            <person name="Thomson N.R."/>
            <person name="Ewbank J.J."/>
            <person name="Hayashi T."/>
        </authorList>
    </citation>
    <scope>NUCLEOTIDE SEQUENCE [LARGE SCALE GENOMIC DNA]</scope>
    <source>
        <strain evidence="2 3">Db11</strain>
    </source>
</reference>
<dbReference type="SUPFAM" id="SSF53474">
    <property type="entry name" value="alpha/beta-Hydrolases"/>
    <property type="match status" value="1"/>
</dbReference>
<dbReference type="Pfam" id="PF26362">
    <property type="entry name" value="DUF8093"/>
    <property type="match status" value="1"/>
</dbReference>
<proteinExistence type="predicted"/>
<reference evidence="2 3" key="1">
    <citation type="submission" date="2013-06" db="EMBL/GenBank/DDBJ databases">
        <authorList>
            <person name="Aslett M."/>
        </authorList>
    </citation>
    <scope>NUCLEOTIDE SEQUENCE [LARGE SCALE GENOMIC DNA]</scope>
    <source>
        <strain evidence="2 3">Db11</strain>
    </source>
</reference>
<reference evidence="3" key="2">
    <citation type="submission" date="2013-11" db="EMBL/GenBank/DDBJ databases">
        <title>Genome sequences of clinical and environmental isolates of Serratia marcescens.</title>
        <authorList>
            <person name="Iguchi A."/>
            <person name="Komatsu H."/>
            <person name="Nagaya Y."/>
            <person name="Ogura Y."/>
            <person name="Katsura K."/>
            <person name="Kurokawa K."/>
            <person name="Ooka T."/>
            <person name="Hattori M."/>
            <person name="Gotoh N."/>
            <person name="Thomson N."/>
            <person name="Hayashi T."/>
        </authorList>
    </citation>
    <scope>NUCLEOTIDE SEQUENCE [LARGE SCALE GENOMIC DNA]</scope>
    <source>
        <strain evidence="3">Db11</strain>
    </source>
</reference>
<dbReference type="InterPro" id="IPR029058">
    <property type="entry name" value="AB_hydrolase_fold"/>
</dbReference>
<sequence>MIILPIPYLGVTQKIRISNALSFANARRNQKKSPIWRAALRWRVCADHGTLRVGRRRMKLIHFSSEHTAPESFSRILNPTAARYELERHYLFGGAAGISISSRYPITRNTQSGIGVTGYREDVAVKRSVLDEINRGGLLAIDQGMGTWTPTKYAFYVDAEGRLQRYPGSSLPAFYPIGRVIARYEEMVSRYGHRAKPTVLPARQNTTRNPPLQQAIATAVATVAATVQAIRPLTKAERWQERQYLIGRGNRSIYPDARMAAQRLAENNVAVEKAKLAENVYKTTNPLKDTIDIPEGWKDISNNDGALGRLGLSSNMLYDKPMNPDFLARVYQPDESIFGKAMNPTVVFRGSRAPEFPEGISRATQKALIRGDLSGIKNLSDWKNNGAQGIGLNSEYYKKAVGIGDKISKVSNIDVAGHSLGGGMASAASMASGKPAWTFNAAGLHAGTVEKYGGSIIGSVDNIQAYRVKGELLTKLQEVDLWEDAKDLKFYPPAVMAKERLSLLAPDAVGVKHTLSGGTGSLLDKHGIDQAIQCIENEKDDDIATIKGRI</sequence>